<proteinExistence type="predicted"/>
<dbReference type="EMBL" id="CM047591">
    <property type="protein sequence ID" value="KAI9918600.1"/>
    <property type="molecule type" value="Genomic_DNA"/>
</dbReference>
<evidence type="ECO:0000313" key="1">
    <source>
        <dbReference type="EMBL" id="KAI9918600.1"/>
    </source>
</evidence>
<comment type="caution">
    <text evidence="1">The sequence shown here is derived from an EMBL/GenBank/DDBJ whole genome shotgun (WGS) entry which is preliminary data.</text>
</comment>
<protein>
    <submittedName>
        <fullName evidence="1">Uncharacterized protein</fullName>
    </submittedName>
</protein>
<sequence length="66" mass="7172">MAQGEARTCATFGVVAASCRARRFAGNVEAGYEHMARVEQLYMQVYKQQVKAQDTSFQGAPRATGA</sequence>
<evidence type="ECO:0000313" key="2">
    <source>
        <dbReference type="Proteomes" id="UP001163321"/>
    </source>
</evidence>
<reference evidence="1 2" key="1">
    <citation type="journal article" date="2022" name="bioRxiv">
        <title>The genome of the oomycete Peronosclerospora sorghi, a cosmopolitan pathogen of maize and sorghum, is inflated with dispersed pseudogenes.</title>
        <authorList>
            <person name="Fletcher K."/>
            <person name="Martin F."/>
            <person name="Isakeit T."/>
            <person name="Cavanaugh K."/>
            <person name="Magill C."/>
            <person name="Michelmore R."/>
        </authorList>
    </citation>
    <scope>NUCLEOTIDE SEQUENCE [LARGE SCALE GENOMIC DNA]</scope>
    <source>
        <strain evidence="1">P6</strain>
    </source>
</reference>
<gene>
    <name evidence="1" type="ORF">PsorP6_011939</name>
</gene>
<accession>A0ACC0WIX6</accession>
<organism evidence="1 2">
    <name type="scientific">Peronosclerospora sorghi</name>
    <dbReference type="NCBI Taxonomy" id="230839"/>
    <lineage>
        <taxon>Eukaryota</taxon>
        <taxon>Sar</taxon>
        <taxon>Stramenopiles</taxon>
        <taxon>Oomycota</taxon>
        <taxon>Peronosporomycetes</taxon>
        <taxon>Peronosporales</taxon>
        <taxon>Peronosporaceae</taxon>
        <taxon>Peronosclerospora</taxon>
    </lineage>
</organism>
<dbReference type="Proteomes" id="UP001163321">
    <property type="component" value="Chromosome 12"/>
</dbReference>
<name>A0ACC0WIX6_9STRA</name>
<keyword evidence="2" id="KW-1185">Reference proteome</keyword>